<evidence type="ECO:0000256" key="4">
    <source>
        <dbReference type="ARBA" id="ARBA00023172"/>
    </source>
</evidence>
<evidence type="ECO:0000256" key="1">
    <source>
        <dbReference type="ARBA" id="ARBA00004123"/>
    </source>
</evidence>
<dbReference type="EMBL" id="MCFD01000006">
    <property type="protein sequence ID" value="ORX69921.1"/>
    <property type="molecule type" value="Genomic_DNA"/>
</dbReference>
<evidence type="ECO:0000256" key="3">
    <source>
        <dbReference type="ARBA" id="ARBA00022763"/>
    </source>
</evidence>
<protein>
    <recommendedName>
        <fullName evidence="7">Structure-specific endonuclease subunit SLX4</fullName>
    </recommendedName>
</protein>
<dbReference type="GO" id="GO:0006281">
    <property type="term" value="P:DNA repair"/>
    <property type="evidence" value="ECO:0007669"/>
    <property type="project" value="UniProtKB-KW"/>
</dbReference>
<dbReference type="Proteomes" id="UP000193922">
    <property type="component" value="Unassembled WGS sequence"/>
</dbReference>
<dbReference type="RefSeq" id="XP_040743559.1">
    <property type="nucleotide sequence ID" value="XM_040885508.1"/>
</dbReference>
<feature type="region of interest" description="Disordered" evidence="8">
    <location>
        <begin position="70"/>
        <end position="133"/>
    </location>
</feature>
<evidence type="ECO:0000256" key="5">
    <source>
        <dbReference type="ARBA" id="ARBA00023204"/>
    </source>
</evidence>
<dbReference type="OrthoDB" id="5576441at2759"/>
<dbReference type="AlphaFoldDB" id="A0A1Y1W8Q9"/>
<dbReference type="InterPro" id="IPR018574">
    <property type="entry name" value="Structure-sp_endonuc_su_Slx4"/>
</dbReference>
<evidence type="ECO:0000256" key="7">
    <source>
        <dbReference type="ARBA" id="ARBA00029496"/>
    </source>
</evidence>
<feature type="region of interest" description="Disordered" evidence="8">
    <location>
        <begin position="285"/>
        <end position="306"/>
    </location>
</feature>
<comment type="subcellular location">
    <subcellularLocation>
        <location evidence="1">Nucleus</location>
    </subcellularLocation>
</comment>
<evidence type="ECO:0000256" key="6">
    <source>
        <dbReference type="ARBA" id="ARBA00023242"/>
    </source>
</evidence>
<dbReference type="GO" id="GO:0006310">
    <property type="term" value="P:DNA recombination"/>
    <property type="evidence" value="ECO:0007669"/>
    <property type="project" value="UniProtKB-KW"/>
</dbReference>
<feature type="compositionally biased region" description="Polar residues" evidence="8">
    <location>
        <begin position="144"/>
        <end position="158"/>
    </location>
</feature>
<comment type="similarity">
    <text evidence="2">Belongs to the SLX4 family.</text>
</comment>
<evidence type="ECO:0000313" key="10">
    <source>
        <dbReference type="Proteomes" id="UP000193922"/>
    </source>
</evidence>
<dbReference type="Pfam" id="PF09494">
    <property type="entry name" value="Slx4"/>
    <property type="match status" value="1"/>
</dbReference>
<accession>A0A1Y1W8Q9</accession>
<organism evidence="9 10">
    <name type="scientific">Linderina pennispora</name>
    <dbReference type="NCBI Taxonomy" id="61395"/>
    <lineage>
        <taxon>Eukaryota</taxon>
        <taxon>Fungi</taxon>
        <taxon>Fungi incertae sedis</taxon>
        <taxon>Zoopagomycota</taxon>
        <taxon>Kickxellomycotina</taxon>
        <taxon>Kickxellomycetes</taxon>
        <taxon>Kickxellales</taxon>
        <taxon>Kickxellaceae</taxon>
        <taxon>Linderina</taxon>
    </lineage>
</organism>
<dbReference type="GO" id="GO:0006260">
    <property type="term" value="P:DNA replication"/>
    <property type="evidence" value="ECO:0007669"/>
    <property type="project" value="InterPro"/>
</dbReference>
<evidence type="ECO:0000256" key="2">
    <source>
        <dbReference type="ARBA" id="ARBA00006661"/>
    </source>
</evidence>
<dbReference type="GeneID" id="63802156"/>
<keyword evidence="10" id="KW-1185">Reference proteome</keyword>
<dbReference type="GO" id="GO:0033557">
    <property type="term" value="C:Slx1-Slx4 complex"/>
    <property type="evidence" value="ECO:0007669"/>
    <property type="project" value="InterPro"/>
</dbReference>
<name>A0A1Y1W8Q9_9FUNG</name>
<feature type="compositionally biased region" description="Low complexity" evidence="8">
    <location>
        <begin position="71"/>
        <end position="93"/>
    </location>
</feature>
<keyword evidence="6" id="KW-0539">Nucleus</keyword>
<feature type="region of interest" description="Disordered" evidence="8">
    <location>
        <begin position="144"/>
        <end position="163"/>
    </location>
</feature>
<evidence type="ECO:0000256" key="8">
    <source>
        <dbReference type="SAM" id="MobiDB-lite"/>
    </source>
</evidence>
<proteinExistence type="inferred from homology"/>
<keyword evidence="5" id="KW-0234">DNA repair</keyword>
<keyword evidence="3" id="KW-0227">DNA damage</keyword>
<evidence type="ECO:0000313" key="9">
    <source>
        <dbReference type="EMBL" id="ORX69921.1"/>
    </source>
</evidence>
<sequence length="306" mass="33743">MVENMLILEAALHNSGKSSSSDITEESLQAAYMQILRLAREGFQRQKSALQCARWVESSQRDMSERAIVLSSQSARSSEAGGQSASSQSGLAATCGAGLRQPSGSIASSSSLDSLDNLIPRQPTETIHPTETGPPVEATVAAIQQQDQPSQTNASRSRPAQCPNYAQMNLEDLKEMAEMYGLRTNTSKRLLVHQLTQIWERMHKDHSNSSGEGTSRVQNKVESLHSRLRAFIRSSTGIFEDVLCYKVLDFERVYQAVNASVQCDRWMLRKFFDSEGIVYTSAYGKSKRKGGTFDRQRWHGGGAGEG</sequence>
<gene>
    <name evidence="9" type="ORF">DL89DRAFT_257220</name>
</gene>
<reference evidence="9 10" key="1">
    <citation type="submission" date="2016-07" db="EMBL/GenBank/DDBJ databases">
        <title>Pervasive Adenine N6-methylation of Active Genes in Fungi.</title>
        <authorList>
            <consortium name="DOE Joint Genome Institute"/>
            <person name="Mondo S.J."/>
            <person name="Dannebaum R.O."/>
            <person name="Kuo R.C."/>
            <person name="Labutti K."/>
            <person name="Haridas S."/>
            <person name="Kuo A."/>
            <person name="Salamov A."/>
            <person name="Ahrendt S.R."/>
            <person name="Lipzen A."/>
            <person name="Sullivan W."/>
            <person name="Andreopoulos W.B."/>
            <person name="Clum A."/>
            <person name="Lindquist E."/>
            <person name="Daum C."/>
            <person name="Ramamoorthy G.K."/>
            <person name="Gryganskyi A."/>
            <person name="Culley D."/>
            <person name="Magnuson J.K."/>
            <person name="James T.Y."/>
            <person name="O'Malley M.A."/>
            <person name="Stajich J.E."/>
            <person name="Spatafora J.W."/>
            <person name="Visel A."/>
            <person name="Grigoriev I.V."/>
        </authorList>
    </citation>
    <scope>NUCLEOTIDE SEQUENCE [LARGE SCALE GENOMIC DNA]</scope>
    <source>
        <strain evidence="9 10">ATCC 12442</strain>
    </source>
</reference>
<keyword evidence="4" id="KW-0233">DNA recombination</keyword>
<comment type="caution">
    <text evidence="9">The sequence shown here is derived from an EMBL/GenBank/DDBJ whole genome shotgun (WGS) entry which is preliminary data.</text>
</comment>